<organism evidence="1 2">
    <name type="scientific">Aspergillus ellipticus CBS 707.79</name>
    <dbReference type="NCBI Taxonomy" id="1448320"/>
    <lineage>
        <taxon>Eukaryota</taxon>
        <taxon>Fungi</taxon>
        <taxon>Dikarya</taxon>
        <taxon>Ascomycota</taxon>
        <taxon>Pezizomycotina</taxon>
        <taxon>Eurotiomycetes</taxon>
        <taxon>Eurotiomycetidae</taxon>
        <taxon>Eurotiales</taxon>
        <taxon>Aspergillaceae</taxon>
        <taxon>Aspergillus</taxon>
        <taxon>Aspergillus subgen. Circumdati</taxon>
    </lineage>
</organism>
<dbReference type="VEuPathDB" id="FungiDB:BO71DRAFT_394935"/>
<dbReference type="OrthoDB" id="3542212at2759"/>
<accession>A0A319F242</accession>
<dbReference type="AlphaFoldDB" id="A0A319F242"/>
<keyword evidence="2" id="KW-1185">Reference proteome</keyword>
<proteinExistence type="predicted"/>
<protein>
    <submittedName>
        <fullName evidence="1">Uncharacterized protein</fullName>
    </submittedName>
</protein>
<evidence type="ECO:0000313" key="2">
    <source>
        <dbReference type="Proteomes" id="UP000247810"/>
    </source>
</evidence>
<gene>
    <name evidence="1" type="ORF">BO71DRAFT_394935</name>
</gene>
<dbReference type="Proteomes" id="UP000247810">
    <property type="component" value="Unassembled WGS sequence"/>
</dbReference>
<reference evidence="1 2" key="1">
    <citation type="submission" date="2018-02" db="EMBL/GenBank/DDBJ databases">
        <title>The genomes of Aspergillus section Nigri reveals drivers in fungal speciation.</title>
        <authorList>
            <consortium name="DOE Joint Genome Institute"/>
            <person name="Vesth T.C."/>
            <person name="Nybo J."/>
            <person name="Theobald S."/>
            <person name="Brandl J."/>
            <person name="Frisvad J.C."/>
            <person name="Nielsen K.F."/>
            <person name="Lyhne E.K."/>
            <person name="Kogle M.E."/>
            <person name="Kuo A."/>
            <person name="Riley R."/>
            <person name="Clum A."/>
            <person name="Nolan M."/>
            <person name="Lipzen A."/>
            <person name="Salamov A."/>
            <person name="Henrissat B."/>
            <person name="Wiebenga A."/>
            <person name="De vries R.P."/>
            <person name="Grigoriev I.V."/>
            <person name="Mortensen U.H."/>
            <person name="Andersen M.R."/>
            <person name="Baker S.E."/>
        </authorList>
    </citation>
    <scope>NUCLEOTIDE SEQUENCE [LARGE SCALE GENOMIC DNA]</scope>
    <source>
        <strain evidence="1 2">CBS 707.79</strain>
    </source>
</reference>
<dbReference type="PANTHER" id="PTHR42052">
    <property type="entry name" value="ABM DOMAIN-CONTAINING PROTEIN"/>
    <property type="match status" value="1"/>
</dbReference>
<evidence type="ECO:0000313" key="1">
    <source>
        <dbReference type="EMBL" id="PYH98772.1"/>
    </source>
</evidence>
<name>A0A319F242_9EURO</name>
<sequence>MEQLICEEGVSLEWTLHVEIDYQSDDNEAKPVEFLLPIKAPVVAIGRYFVTPEKKPEYQDTFDATKCHLEEFTAPYPLAGGWKTHQIPSGGDKKEDYVLFTG</sequence>
<dbReference type="EMBL" id="KZ825808">
    <property type="protein sequence ID" value="PYH98772.1"/>
    <property type="molecule type" value="Genomic_DNA"/>
</dbReference>
<dbReference type="PANTHER" id="PTHR42052:SF1">
    <property type="entry name" value="ABM DOMAIN-CONTAINING PROTEIN"/>
    <property type="match status" value="1"/>
</dbReference>